<reference evidence="1" key="1">
    <citation type="submission" date="2013-08" db="EMBL/GenBank/DDBJ databases">
        <authorList>
            <person name="Mendez C."/>
            <person name="Richter M."/>
            <person name="Ferrer M."/>
            <person name="Sanchez J."/>
        </authorList>
    </citation>
    <scope>NUCLEOTIDE SEQUENCE</scope>
</reference>
<evidence type="ECO:0000313" key="1">
    <source>
        <dbReference type="EMBL" id="EQD70739.1"/>
    </source>
</evidence>
<sequence>LGEPSGDLHLMAETDLEAVLAEVVRLSPEILVVDSIQTITMPQMGLVSGSVALLRESAILLLEVAKKSG</sequence>
<feature type="non-terminal residue" evidence="1">
    <location>
        <position position="1"/>
    </location>
</feature>
<organism evidence="1">
    <name type="scientific">mine drainage metagenome</name>
    <dbReference type="NCBI Taxonomy" id="410659"/>
    <lineage>
        <taxon>unclassified sequences</taxon>
        <taxon>metagenomes</taxon>
        <taxon>ecological metagenomes</taxon>
    </lineage>
</organism>
<proteinExistence type="predicted"/>
<name>T1CQF7_9ZZZZ</name>
<gene>
    <name evidence="1" type="ORF">B1A_06150</name>
</gene>
<dbReference type="AlphaFoldDB" id="T1CQF7"/>
<dbReference type="EMBL" id="AUZX01004472">
    <property type="protein sequence ID" value="EQD70739.1"/>
    <property type="molecule type" value="Genomic_DNA"/>
</dbReference>
<comment type="caution">
    <text evidence="1">The sequence shown here is derived from an EMBL/GenBank/DDBJ whole genome shotgun (WGS) entry which is preliminary data.</text>
</comment>
<protein>
    <submittedName>
        <fullName evidence="1">DNA repair protein RadA</fullName>
    </submittedName>
</protein>
<accession>T1CQF7</accession>
<reference evidence="1" key="2">
    <citation type="journal article" date="2014" name="ISME J.">
        <title>Microbial stratification in low pH oxic and suboxic macroscopic growths along an acid mine drainage.</title>
        <authorList>
            <person name="Mendez-Garcia C."/>
            <person name="Mesa V."/>
            <person name="Sprenger R.R."/>
            <person name="Richter M."/>
            <person name="Diez M.S."/>
            <person name="Solano J."/>
            <person name="Bargiela R."/>
            <person name="Golyshina O.V."/>
            <person name="Manteca A."/>
            <person name="Ramos J.L."/>
            <person name="Gallego J.R."/>
            <person name="Llorente I."/>
            <person name="Martins Dos Santos V.A."/>
            <person name="Jensen O.N."/>
            <person name="Pelaez A.I."/>
            <person name="Sanchez J."/>
            <person name="Ferrer M."/>
        </authorList>
    </citation>
    <scope>NUCLEOTIDE SEQUENCE</scope>
</reference>